<gene>
    <name evidence="11" type="ORF">OFY01_05670</name>
</gene>
<evidence type="ECO:0000256" key="7">
    <source>
        <dbReference type="ARBA" id="ARBA00023004"/>
    </source>
</evidence>
<dbReference type="InterPro" id="IPR051536">
    <property type="entry name" value="UDG_Type-4/5"/>
</dbReference>
<keyword evidence="5" id="KW-0227">DNA damage</keyword>
<sequence length="219" mass="23660">MSGPDDYDATPFVPEKDTDLDALREAAAACEGCPLFREASGTVFGEGRPGARVVLLGEQPGDQEDRRGRPFVGPAGRMLRRACEDAGIDPDETYVTNAVKHFKFVTTEEHGERRIHKPPSLRELTACKPWLAAELHVLKPELIIALGATAGKALYGSGFRVTQERGTLRKAPEGIEADEVVATIHPSAVLRAGKDRDDMYEGLVADLRVAAAALDEPSQ</sequence>
<dbReference type="InterPro" id="IPR005122">
    <property type="entry name" value="Uracil-DNA_glycosylase-like"/>
</dbReference>
<comment type="caution">
    <text evidence="11">The sequence shown here is derived from an EMBL/GenBank/DDBJ whole genome shotgun (WGS) entry which is preliminary data.</text>
</comment>
<protein>
    <recommendedName>
        <fullName evidence="2">Type-4 uracil-DNA glycosylase</fullName>
    </recommendedName>
</protein>
<dbReference type="Proteomes" id="UP001163064">
    <property type="component" value="Unassembled WGS sequence"/>
</dbReference>
<keyword evidence="12" id="KW-1185">Reference proteome</keyword>
<dbReference type="SUPFAM" id="SSF52141">
    <property type="entry name" value="Uracil-DNA glycosylase-like"/>
    <property type="match status" value="1"/>
</dbReference>
<keyword evidence="8" id="KW-0411">Iron-sulfur</keyword>
<dbReference type="InterPro" id="IPR036895">
    <property type="entry name" value="Uracil-DNA_glycosylase-like_sf"/>
</dbReference>
<accession>A0ABT3TQH1</accession>
<keyword evidence="3" id="KW-0004">4Fe-4S</keyword>
<organism evidence="11 12">
    <name type="scientific">Streptomyces beihaiensis</name>
    <dbReference type="NCBI Taxonomy" id="2984495"/>
    <lineage>
        <taxon>Bacteria</taxon>
        <taxon>Bacillati</taxon>
        <taxon>Actinomycetota</taxon>
        <taxon>Actinomycetes</taxon>
        <taxon>Kitasatosporales</taxon>
        <taxon>Streptomycetaceae</taxon>
        <taxon>Streptomyces</taxon>
    </lineage>
</organism>
<evidence type="ECO:0000256" key="9">
    <source>
        <dbReference type="ARBA" id="ARBA00023204"/>
    </source>
</evidence>
<dbReference type="PANTHER" id="PTHR33693:SF9">
    <property type="entry name" value="TYPE-4 URACIL-DNA GLYCOSYLASE"/>
    <property type="match status" value="1"/>
</dbReference>
<dbReference type="RefSeq" id="WP_266596911.1">
    <property type="nucleotide sequence ID" value="NZ_JAPHNL010000041.1"/>
</dbReference>
<keyword evidence="7" id="KW-0408">Iron</keyword>
<dbReference type="Pfam" id="PF03167">
    <property type="entry name" value="UDG"/>
    <property type="match status" value="1"/>
</dbReference>
<dbReference type="InterPro" id="IPR005273">
    <property type="entry name" value="Ura-DNA_glyco_family4"/>
</dbReference>
<keyword evidence="6" id="KW-0378">Hydrolase</keyword>
<feature type="domain" description="Uracil-DNA glycosylase-like" evidence="10">
    <location>
        <begin position="44"/>
        <end position="208"/>
    </location>
</feature>
<evidence type="ECO:0000256" key="2">
    <source>
        <dbReference type="ARBA" id="ARBA00019403"/>
    </source>
</evidence>
<comment type="similarity">
    <text evidence="1">Belongs to the uracil-DNA glycosylase (UDG) superfamily. Type 4 (UDGa) family.</text>
</comment>
<dbReference type="SMART" id="SM00986">
    <property type="entry name" value="UDG"/>
    <property type="match status" value="1"/>
</dbReference>
<reference evidence="11" key="1">
    <citation type="submission" date="2022-10" db="EMBL/GenBank/DDBJ databases">
        <title>Streptomyces beihaiensis sp. nov., a chitin degrading actinobacterium, isolated from shrimp pond soil.</title>
        <authorList>
            <person name="Xie J."/>
            <person name="Shen N."/>
        </authorList>
    </citation>
    <scope>NUCLEOTIDE SEQUENCE</scope>
    <source>
        <strain evidence="11">GXMU-J5</strain>
    </source>
</reference>
<evidence type="ECO:0000256" key="5">
    <source>
        <dbReference type="ARBA" id="ARBA00022763"/>
    </source>
</evidence>
<dbReference type="NCBIfam" id="TIGR03914">
    <property type="entry name" value="UDG_fam_dom"/>
    <property type="match status" value="1"/>
</dbReference>
<dbReference type="EMBL" id="JAPHNL010000041">
    <property type="protein sequence ID" value="MCX3059261.1"/>
    <property type="molecule type" value="Genomic_DNA"/>
</dbReference>
<keyword evidence="4" id="KW-0479">Metal-binding</keyword>
<name>A0ABT3TQH1_9ACTN</name>
<evidence type="ECO:0000256" key="8">
    <source>
        <dbReference type="ARBA" id="ARBA00023014"/>
    </source>
</evidence>
<proteinExistence type="inferred from homology"/>
<dbReference type="PANTHER" id="PTHR33693">
    <property type="entry name" value="TYPE-5 URACIL-DNA GLYCOSYLASE"/>
    <property type="match status" value="1"/>
</dbReference>
<evidence type="ECO:0000256" key="4">
    <source>
        <dbReference type="ARBA" id="ARBA00022723"/>
    </source>
</evidence>
<evidence type="ECO:0000259" key="10">
    <source>
        <dbReference type="SMART" id="SM00986"/>
    </source>
</evidence>
<evidence type="ECO:0000256" key="3">
    <source>
        <dbReference type="ARBA" id="ARBA00022485"/>
    </source>
</evidence>
<keyword evidence="9" id="KW-0234">DNA repair</keyword>
<dbReference type="SMART" id="SM00987">
    <property type="entry name" value="UreE_C"/>
    <property type="match status" value="1"/>
</dbReference>
<evidence type="ECO:0000313" key="11">
    <source>
        <dbReference type="EMBL" id="MCX3059261.1"/>
    </source>
</evidence>
<evidence type="ECO:0000256" key="1">
    <source>
        <dbReference type="ARBA" id="ARBA00006521"/>
    </source>
</evidence>
<evidence type="ECO:0000256" key="6">
    <source>
        <dbReference type="ARBA" id="ARBA00022801"/>
    </source>
</evidence>
<dbReference type="CDD" id="cd10030">
    <property type="entry name" value="UDG-F4_TTUDGA_SPO1dp_like"/>
    <property type="match status" value="1"/>
</dbReference>
<evidence type="ECO:0000313" key="12">
    <source>
        <dbReference type="Proteomes" id="UP001163064"/>
    </source>
</evidence>
<dbReference type="Gene3D" id="3.40.470.10">
    <property type="entry name" value="Uracil-DNA glycosylase-like domain"/>
    <property type="match status" value="1"/>
</dbReference>